<dbReference type="InterPro" id="IPR028082">
    <property type="entry name" value="Peripla_BP_I"/>
</dbReference>
<organism evidence="5 6">
    <name type="scientific">Bordetella genomosp. 10</name>
    <dbReference type="NCBI Taxonomy" id="1416804"/>
    <lineage>
        <taxon>Bacteria</taxon>
        <taxon>Pseudomonadati</taxon>
        <taxon>Pseudomonadota</taxon>
        <taxon>Betaproteobacteria</taxon>
        <taxon>Burkholderiales</taxon>
        <taxon>Alcaligenaceae</taxon>
        <taxon>Bordetella</taxon>
    </lineage>
</organism>
<sequence length="345" mass="37368">MKRNQDASQRRARLADIAERAGVATSTVSRILIGEKTLSIRPETRERVLELARALSYRPNPRARSLQARKSFSIGLVIPEIDNPVFGAIIRGAQRVAIERGYSLLIAYADKDFPDQDLYARLVEDNQVDGLLVTTLQTAPPFDPGRWSIPYVLVNRDRGADDPKVMVDYRHGTRDAVRYLAALGHRRIAYVSGPLEHYTGRTRLEGYRAGLEEAGLEFDRALVVECDYGRAKAESAMSQLLKPEGSAPTAVCAANVAVSAGILAVLARAGLAVPRQVSVLALLDTFVADMLTPPVTAVSYPFIDLGRASASYLLDMIELGKPSAAAPPLPRHGITVRGSCGPAPA</sequence>
<dbReference type="EMBL" id="NEVM01000002">
    <property type="protein sequence ID" value="OZI34794.1"/>
    <property type="molecule type" value="Genomic_DNA"/>
</dbReference>
<evidence type="ECO:0000313" key="5">
    <source>
        <dbReference type="EMBL" id="OZI34794.1"/>
    </source>
</evidence>
<dbReference type="CDD" id="cd06267">
    <property type="entry name" value="PBP1_LacI_sugar_binding-like"/>
    <property type="match status" value="1"/>
</dbReference>
<proteinExistence type="predicted"/>
<keyword evidence="6" id="KW-1185">Reference proteome</keyword>
<dbReference type="Pfam" id="PF00356">
    <property type="entry name" value="LacI"/>
    <property type="match status" value="1"/>
</dbReference>
<dbReference type="InterPro" id="IPR046335">
    <property type="entry name" value="LacI/GalR-like_sensor"/>
</dbReference>
<protein>
    <recommendedName>
        <fullName evidence="4">HTH lacI-type domain-containing protein</fullName>
    </recommendedName>
</protein>
<dbReference type="PROSITE" id="PS50932">
    <property type="entry name" value="HTH_LACI_2"/>
    <property type="match status" value="1"/>
</dbReference>
<evidence type="ECO:0000313" key="6">
    <source>
        <dbReference type="Proteomes" id="UP000216020"/>
    </source>
</evidence>
<comment type="caution">
    <text evidence="5">The sequence shown here is derived from an EMBL/GenBank/DDBJ whole genome shotgun (WGS) entry which is preliminary data.</text>
</comment>
<keyword evidence="3" id="KW-0804">Transcription</keyword>
<dbReference type="GO" id="GO:0003700">
    <property type="term" value="F:DNA-binding transcription factor activity"/>
    <property type="evidence" value="ECO:0007669"/>
    <property type="project" value="TreeGrafter"/>
</dbReference>
<dbReference type="SUPFAM" id="SSF53822">
    <property type="entry name" value="Periplasmic binding protein-like I"/>
    <property type="match status" value="1"/>
</dbReference>
<dbReference type="OrthoDB" id="8770794at2"/>
<dbReference type="RefSeq" id="WP_094853786.1">
    <property type="nucleotide sequence ID" value="NZ_NEVM01000002.1"/>
</dbReference>
<evidence type="ECO:0000256" key="3">
    <source>
        <dbReference type="ARBA" id="ARBA00023163"/>
    </source>
</evidence>
<dbReference type="AlphaFoldDB" id="A0A261SBM2"/>
<gene>
    <name evidence="5" type="ORF">CAL29_15105</name>
</gene>
<dbReference type="SUPFAM" id="SSF47413">
    <property type="entry name" value="lambda repressor-like DNA-binding domains"/>
    <property type="match status" value="1"/>
</dbReference>
<evidence type="ECO:0000256" key="2">
    <source>
        <dbReference type="ARBA" id="ARBA00023125"/>
    </source>
</evidence>
<keyword evidence="1" id="KW-0805">Transcription regulation</keyword>
<keyword evidence="2" id="KW-0238">DNA-binding</keyword>
<dbReference type="InterPro" id="IPR010982">
    <property type="entry name" value="Lambda_DNA-bd_dom_sf"/>
</dbReference>
<dbReference type="PANTHER" id="PTHR30146">
    <property type="entry name" value="LACI-RELATED TRANSCRIPTIONAL REPRESSOR"/>
    <property type="match status" value="1"/>
</dbReference>
<dbReference type="Gene3D" id="3.40.50.2300">
    <property type="match status" value="2"/>
</dbReference>
<evidence type="ECO:0000259" key="4">
    <source>
        <dbReference type="PROSITE" id="PS50932"/>
    </source>
</evidence>
<name>A0A261SBM2_9BORD</name>
<dbReference type="GO" id="GO:0000976">
    <property type="term" value="F:transcription cis-regulatory region binding"/>
    <property type="evidence" value="ECO:0007669"/>
    <property type="project" value="TreeGrafter"/>
</dbReference>
<feature type="domain" description="HTH lacI-type" evidence="4">
    <location>
        <begin position="12"/>
        <end position="68"/>
    </location>
</feature>
<dbReference type="Proteomes" id="UP000216020">
    <property type="component" value="Unassembled WGS sequence"/>
</dbReference>
<dbReference type="PANTHER" id="PTHR30146:SF109">
    <property type="entry name" value="HTH-TYPE TRANSCRIPTIONAL REGULATOR GALS"/>
    <property type="match status" value="1"/>
</dbReference>
<dbReference type="SMART" id="SM00354">
    <property type="entry name" value="HTH_LACI"/>
    <property type="match status" value="1"/>
</dbReference>
<dbReference type="CDD" id="cd01392">
    <property type="entry name" value="HTH_LacI"/>
    <property type="match status" value="1"/>
</dbReference>
<accession>A0A261SBM2</accession>
<evidence type="ECO:0000256" key="1">
    <source>
        <dbReference type="ARBA" id="ARBA00023015"/>
    </source>
</evidence>
<dbReference type="InterPro" id="IPR000843">
    <property type="entry name" value="HTH_LacI"/>
</dbReference>
<dbReference type="Gene3D" id="1.10.260.40">
    <property type="entry name" value="lambda repressor-like DNA-binding domains"/>
    <property type="match status" value="1"/>
</dbReference>
<dbReference type="Pfam" id="PF13377">
    <property type="entry name" value="Peripla_BP_3"/>
    <property type="match status" value="1"/>
</dbReference>
<reference evidence="6" key="1">
    <citation type="submission" date="2017-05" db="EMBL/GenBank/DDBJ databases">
        <title>Complete and WGS of Bordetella genogroups.</title>
        <authorList>
            <person name="Spilker T."/>
            <person name="Lipuma J."/>
        </authorList>
    </citation>
    <scope>NUCLEOTIDE SEQUENCE [LARGE SCALE GENOMIC DNA]</scope>
    <source>
        <strain evidence="6">AU16122</strain>
    </source>
</reference>